<gene>
    <name evidence="3" type="ORF">DGAL_LOCUS11585</name>
</gene>
<comment type="caution">
    <text evidence="3">The sequence shown here is derived from an EMBL/GenBank/DDBJ whole genome shotgun (WGS) entry which is preliminary data.</text>
</comment>
<protein>
    <submittedName>
        <fullName evidence="3">Uncharacterized protein</fullName>
    </submittedName>
</protein>
<reference evidence="3" key="1">
    <citation type="submission" date="2021-11" db="EMBL/GenBank/DDBJ databases">
        <authorList>
            <person name="Schell T."/>
        </authorList>
    </citation>
    <scope>NUCLEOTIDE SEQUENCE</scope>
    <source>
        <strain evidence="3">M5</strain>
    </source>
</reference>
<evidence type="ECO:0000256" key="1">
    <source>
        <dbReference type="SAM" id="MobiDB-lite"/>
    </source>
</evidence>
<dbReference type="Proteomes" id="UP000789390">
    <property type="component" value="Unassembled WGS sequence"/>
</dbReference>
<feature type="signal peptide" evidence="2">
    <location>
        <begin position="1"/>
        <end position="22"/>
    </location>
</feature>
<dbReference type="OrthoDB" id="6357385at2759"/>
<dbReference type="AlphaFoldDB" id="A0A8J2RZ65"/>
<evidence type="ECO:0000256" key="2">
    <source>
        <dbReference type="SAM" id="SignalP"/>
    </source>
</evidence>
<keyword evidence="2" id="KW-0732">Signal</keyword>
<feature type="chain" id="PRO_5035254805" evidence="2">
    <location>
        <begin position="23"/>
        <end position="163"/>
    </location>
</feature>
<sequence length="163" mass="18162">MNNFKIIIAAMLLCFYVRNSELSPLPQSWSGVSSADHTENPTAFLIANGVTQEEIEEFQRHNGLLPPTAENEDTDESQSRSFGNFLPSLPSSKGIAAAAIGIGAAAKFLIATSAFDHFRNWIQDRRRLTTTIKPIPVYIVKHPEDSLPYTNDIYVSPRPSYFM</sequence>
<keyword evidence="4" id="KW-1185">Reference proteome</keyword>
<accession>A0A8J2RZ65</accession>
<proteinExistence type="predicted"/>
<dbReference type="EMBL" id="CAKKLH010000281">
    <property type="protein sequence ID" value="CAH0108216.1"/>
    <property type="molecule type" value="Genomic_DNA"/>
</dbReference>
<feature type="region of interest" description="Disordered" evidence="1">
    <location>
        <begin position="64"/>
        <end position="83"/>
    </location>
</feature>
<evidence type="ECO:0000313" key="4">
    <source>
        <dbReference type="Proteomes" id="UP000789390"/>
    </source>
</evidence>
<evidence type="ECO:0000313" key="3">
    <source>
        <dbReference type="EMBL" id="CAH0108216.1"/>
    </source>
</evidence>
<organism evidence="3 4">
    <name type="scientific">Daphnia galeata</name>
    <dbReference type="NCBI Taxonomy" id="27404"/>
    <lineage>
        <taxon>Eukaryota</taxon>
        <taxon>Metazoa</taxon>
        <taxon>Ecdysozoa</taxon>
        <taxon>Arthropoda</taxon>
        <taxon>Crustacea</taxon>
        <taxon>Branchiopoda</taxon>
        <taxon>Diplostraca</taxon>
        <taxon>Cladocera</taxon>
        <taxon>Anomopoda</taxon>
        <taxon>Daphniidae</taxon>
        <taxon>Daphnia</taxon>
    </lineage>
</organism>
<name>A0A8J2RZ65_9CRUS</name>